<sequence>MTATVDRARSRFARLVAECPETSTYRVDLGPNRATGRLSNRLEAVGSDRLHSATLFEPGDGESCIEIEQSFRMVEGQIRADDYVETTFDRGEVLARTQANFGTGRLAQASGRIASTSKTIVPLFGIFTLLRDIDLRAGLSVDVLLWVGASLAYPASVRVGRRAVIDCGGLKTEAWPVRVRPHMPEIDSPIDSAVAGMLPELVLAFDASGSHRLLTMEFPVGPLRSGLGGRVELEAKCF</sequence>
<name>A0AA97CXE6_9ACTN</name>
<proteinExistence type="predicted"/>
<dbReference type="RefSeq" id="WP_420040033.1">
    <property type="nucleotide sequence ID" value="NZ_CP128986.1"/>
</dbReference>
<dbReference type="AlphaFoldDB" id="A0AA97CXE6"/>
<gene>
    <name evidence="1" type="ORF">MP11Mi_33940</name>
</gene>
<reference evidence="1" key="1">
    <citation type="submission" date="2023-06" db="EMBL/GenBank/DDBJ databases">
        <title>Gordonia sp. nov. and Pseudochrobactrum sp. nov., two species isolated from the burying beetle Nicrophorus vespilloides.</title>
        <authorList>
            <person name="Poehlein A."/>
            <person name="Guzman J."/>
            <person name="Daniel R."/>
            <person name="Vilcinskas A."/>
        </authorList>
    </citation>
    <scope>NUCLEOTIDE SEQUENCE</scope>
    <source>
        <strain evidence="1">MP11Mi</strain>
    </source>
</reference>
<organism evidence="1">
    <name type="scientific">Gordonia sp. MP11Mi</name>
    <dbReference type="NCBI Taxonomy" id="3022769"/>
    <lineage>
        <taxon>Bacteria</taxon>
        <taxon>Bacillati</taxon>
        <taxon>Actinomycetota</taxon>
        <taxon>Actinomycetes</taxon>
        <taxon>Mycobacteriales</taxon>
        <taxon>Gordoniaceae</taxon>
        <taxon>Gordonia</taxon>
    </lineage>
</organism>
<protein>
    <submittedName>
        <fullName evidence="1">Uncharacterized protein</fullName>
    </submittedName>
</protein>
<evidence type="ECO:0000313" key="1">
    <source>
        <dbReference type="EMBL" id="WOC14279.1"/>
    </source>
</evidence>
<accession>A0AA97CXE6</accession>
<dbReference type="EMBL" id="CP128986">
    <property type="protein sequence ID" value="WOC14279.1"/>
    <property type="molecule type" value="Genomic_DNA"/>
</dbReference>